<dbReference type="InterPro" id="IPR012902">
    <property type="entry name" value="N_methyl_site"/>
</dbReference>
<proteinExistence type="predicted"/>
<evidence type="ECO:0000313" key="1">
    <source>
        <dbReference type="EMBL" id="MDR7271320.1"/>
    </source>
</evidence>
<gene>
    <name evidence="1" type="ORF">J2X20_003988</name>
</gene>
<evidence type="ECO:0000313" key="2">
    <source>
        <dbReference type="Proteomes" id="UP001180453"/>
    </source>
</evidence>
<name>A0ABU1YR31_ROSSA</name>
<dbReference type="Proteomes" id="UP001180453">
    <property type="component" value="Unassembled WGS sequence"/>
</dbReference>
<reference evidence="1 2" key="1">
    <citation type="submission" date="2023-07" db="EMBL/GenBank/DDBJ databases">
        <title>Sorghum-associated microbial communities from plants grown in Nebraska, USA.</title>
        <authorList>
            <person name="Schachtman D."/>
        </authorList>
    </citation>
    <scope>NUCLEOTIDE SEQUENCE [LARGE SCALE GENOMIC DNA]</scope>
    <source>
        <strain evidence="1 2">BE314</strain>
    </source>
</reference>
<accession>A0ABU1YR31</accession>
<sequence length="133" mass="13987">MRKSRSSNQGFSLIEMLVGLLITSFGLLGLVALQARAMQLSVGSEDAQRATLLASEMAAIMFNSNTVDVSPAVVKAWAARVADTSAKGVPNGIGTVTATDATKARITVTWSFSQSGRSAGDTHQYLTDVVIPR</sequence>
<protein>
    <submittedName>
        <fullName evidence="1">Type IV pilus assembly protein PilV</fullName>
    </submittedName>
</protein>
<dbReference type="Pfam" id="PF07963">
    <property type="entry name" value="N_methyl"/>
    <property type="match status" value="1"/>
</dbReference>
<dbReference type="PROSITE" id="PS00409">
    <property type="entry name" value="PROKAR_NTER_METHYL"/>
    <property type="match status" value="1"/>
</dbReference>
<organism evidence="1 2">
    <name type="scientific">Roseateles saccharophilus</name>
    <name type="common">Pseudomonas saccharophila</name>
    <dbReference type="NCBI Taxonomy" id="304"/>
    <lineage>
        <taxon>Bacteria</taxon>
        <taxon>Pseudomonadati</taxon>
        <taxon>Pseudomonadota</taxon>
        <taxon>Betaproteobacteria</taxon>
        <taxon>Burkholderiales</taxon>
        <taxon>Sphaerotilaceae</taxon>
        <taxon>Roseateles</taxon>
    </lineage>
</organism>
<dbReference type="RefSeq" id="WP_310268351.1">
    <property type="nucleotide sequence ID" value="NZ_JAVDXU010000003.1"/>
</dbReference>
<keyword evidence="2" id="KW-1185">Reference proteome</keyword>
<dbReference type="NCBIfam" id="TIGR02532">
    <property type="entry name" value="IV_pilin_GFxxxE"/>
    <property type="match status" value="1"/>
</dbReference>
<dbReference type="EMBL" id="JAVDXU010000003">
    <property type="protein sequence ID" value="MDR7271320.1"/>
    <property type="molecule type" value="Genomic_DNA"/>
</dbReference>
<comment type="caution">
    <text evidence="1">The sequence shown here is derived from an EMBL/GenBank/DDBJ whole genome shotgun (WGS) entry which is preliminary data.</text>
</comment>